<evidence type="ECO:0000256" key="7">
    <source>
        <dbReference type="ARBA" id="ARBA00023136"/>
    </source>
</evidence>
<sequence>MFGIGLPELLIILAVALIVVGPDKLPEMAKSIARGVLELKKAVQELQENVEQEVGDVDSWSRDLEKPLPRLTTDEQQQAEKAYTGWEAGVEQGEAADAESGAAADDESVAGDEGDPPPKASAGS</sequence>
<dbReference type="InterPro" id="IPR006312">
    <property type="entry name" value="TatA/E"/>
</dbReference>
<organism evidence="11 12">
    <name type="scientific">Desulfurivibrio alkaliphilus (strain DSM 19089 / UNIQEM U267 / AHT2)</name>
    <dbReference type="NCBI Taxonomy" id="589865"/>
    <lineage>
        <taxon>Bacteria</taxon>
        <taxon>Pseudomonadati</taxon>
        <taxon>Thermodesulfobacteriota</taxon>
        <taxon>Desulfobulbia</taxon>
        <taxon>Desulfobulbales</taxon>
        <taxon>Desulfobulbaceae</taxon>
        <taxon>Desulfurivibrio</taxon>
    </lineage>
</organism>
<dbReference type="RefSeq" id="WP_013163913.1">
    <property type="nucleotide sequence ID" value="NC_014216.1"/>
</dbReference>
<dbReference type="eggNOG" id="COG1826">
    <property type="taxonomic scope" value="Bacteria"/>
</dbReference>
<dbReference type="GO" id="GO:0008320">
    <property type="term" value="F:protein transmembrane transporter activity"/>
    <property type="evidence" value="ECO:0007669"/>
    <property type="project" value="UniProtKB-UniRule"/>
</dbReference>
<evidence type="ECO:0000313" key="11">
    <source>
        <dbReference type="EMBL" id="ADH86387.1"/>
    </source>
</evidence>
<dbReference type="OrthoDB" id="9810561at2"/>
<dbReference type="HOGENOM" id="CLU_086034_1_5_7"/>
<dbReference type="STRING" id="589865.DaAHT2_1695"/>
<evidence type="ECO:0000256" key="2">
    <source>
        <dbReference type="ARBA" id="ARBA00022448"/>
    </source>
</evidence>
<dbReference type="KEGG" id="dak:DaAHT2_1695"/>
<keyword evidence="6 9" id="KW-0811">Translocation</keyword>
<comment type="function">
    <text evidence="8">Part of the twin-arginine translocation (Tat) system that transports large folded proteins containing a characteristic twin-arginine motif in their signal peptide across the thylakoid membrane. Involved in delta pH-dependent protein transport required for chloroplast development, especially thylakoid membrane formation. TATC and TATB mediate precursor recognition, whereas TATA facilitates translocation.</text>
</comment>
<keyword evidence="9" id="KW-0997">Cell inner membrane</keyword>
<evidence type="ECO:0000256" key="8">
    <source>
        <dbReference type="ARBA" id="ARBA00025340"/>
    </source>
</evidence>
<evidence type="ECO:0000313" key="12">
    <source>
        <dbReference type="Proteomes" id="UP000001508"/>
    </source>
</evidence>
<gene>
    <name evidence="9" type="primary">tatA</name>
    <name evidence="11" type="ordered locus">DaAHT2_1695</name>
</gene>
<evidence type="ECO:0000256" key="9">
    <source>
        <dbReference type="HAMAP-Rule" id="MF_00236"/>
    </source>
</evidence>
<dbReference type="PANTHER" id="PTHR33162">
    <property type="entry name" value="SEC-INDEPENDENT PROTEIN TRANSLOCASE PROTEIN TATA, CHLOROPLASTIC"/>
    <property type="match status" value="1"/>
</dbReference>
<dbReference type="GO" id="GO:0043953">
    <property type="term" value="P:protein transport by the Tat complex"/>
    <property type="evidence" value="ECO:0007669"/>
    <property type="project" value="UniProtKB-UniRule"/>
</dbReference>
<dbReference type="InterPro" id="IPR003369">
    <property type="entry name" value="TatA/B/E"/>
</dbReference>
<evidence type="ECO:0000256" key="5">
    <source>
        <dbReference type="ARBA" id="ARBA00022989"/>
    </source>
</evidence>
<keyword evidence="7 9" id="KW-0472">Membrane</keyword>
<keyword evidence="5 9" id="KW-1133">Transmembrane helix</keyword>
<dbReference type="Proteomes" id="UP000001508">
    <property type="component" value="Chromosome"/>
</dbReference>
<reference evidence="12" key="1">
    <citation type="submission" date="2010-02" db="EMBL/GenBank/DDBJ databases">
        <title>Complete sequence of Desulfurivibrio alkaliphilus AHT2.</title>
        <authorList>
            <consortium name="US DOE Joint Genome Institute"/>
            <person name="Pitluck S."/>
            <person name="Chertkov O."/>
            <person name="Detter J.C."/>
            <person name="Han C."/>
            <person name="Tapia R."/>
            <person name="Larimer F."/>
            <person name="Land M."/>
            <person name="Hauser L."/>
            <person name="Kyrpides N."/>
            <person name="Mikhailova N."/>
            <person name="Sorokin D.Y."/>
            <person name="Muyzer G."/>
            <person name="Woyke T."/>
        </authorList>
    </citation>
    <scope>NUCLEOTIDE SEQUENCE [LARGE SCALE GENOMIC DNA]</scope>
    <source>
        <strain evidence="12">DSM 19089 / UNIQEM U267 / AHT2</strain>
    </source>
</reference>
<keyword evidence="4 9" id="KW-0653">Protein transport</keyword>
<dbReference type="HAMAP" id="MF_00236">
    <property type="entry name" value="TatA_E"/>
    <property type="match status" value="1"/>
</dbReference>
<keyword evidence="9" id="KW-1003">Cell membrane</keyword>
<accession>D6Z4B2</accession>
<dbReference type="FunCoup" id="D6Z4B2">
    <property type="interactions" value="462"/>
</dbReference>
<dbReference type="EMBL" id="CP001940">
    <property type="protein sequence ID" value="ADH86387.1"/>
    <property type="molecule type" value="Genomic_DNA"/>
</dbReference>
<feature type="region of interest" description="Disordered" evidence="10">
    <location>
        <begin position="50"/>
        <end position="124"/>
    </location>
</feature>
<dbReference type="GO" id="GO:0006886">
    <property type="term" value="P:intracellular protein transport"/>
    <property type="evidence" value="ECO:0007669"/>
    <property type="project" value="UniProtKB-ARBA"/>
</dbReference>
<comment type="subcellular location">
    <subcellularLocation>
        <location evidence="9">Cell inner membrane</location>
        <topology evidence="9">Single-pass membrane protein</topology>
    </subcellularLocation>
    <subcellularLocation>
        <location evidence="1">Membrane</location>
        <topology evidence="1">Single-pass membrane protein</topology>
    </subcellularLocation>
</comment>
<keyword evidence="3 9" id="KW-0812">Transmembrane</keyword>
<dbReference type="GO" id="GO:0033281">
    <property type="term" value="C:TAT protein transport complex"/>
    <property type="evidence" value="ECO:0007669"/>
    <property type="project" value="UniProtKB-UniRule"/>
</dbReference>
<comment type="subunit">
    <text evidence="9">Forms a complex with TatC.</text>
</comment>
<dbReference type="PRINTS" id="PR01506">
    <property type="entry name" value="TATBPROTEIN"/>
</dbReference>
<comment type="similarity">
    <text evidence="9">Belongs to the TatA/E family.</text>
</comment>
<evidence type="ECO:0000256" key="3">
    <source>
        <dbReference type="ARBA" id="ARBA00022692"/>
    </source>
</evidence>
<keyword evidence="2 9" id="KW-0813">Transport</keyword>
<feature type="compositionally biased region" description="Low complexity" evidence="10">
    <location>
        <begin position="93"/>
        <end position="103"/>
    </location>
</feature>
<dbReference type="PANTHER" id="PTHR33162:SF1">
    <property type="entry name" value="SEC-INDEPENDENT PROTEIN TRANSLOCASE PROTEIN TATA, CHLOROPLASTIC"/>
    <property type="match status" value="1"/>
</dbReference>
<dbReference type="Gene3D" id="1.20.5.3310">
    <property type="match status" value="1"/>
</dbReference>
<feature type="compositionally biased region" description="Basic and acidic residues" evidence="10">
    <location>
        <begin position="59"/>
        <end position="68"/>
    </location>
</feature>
<protein>
    <recommendedName>
        <fullName evidence="9">Sec-independent protein translocase protein TatA</fullName>
    </recommendedName>
</protein>
<evidence type="ECO:0000256" key="10">
    <source>
        <dbReference type="SAM" id="MobiDB-lite"/>
    </source>
</evidence>
<evidence type="ECO:0000256" key="1">
    <source>
        <dbReference type="ARBA" id="ARBA00004167"/>
    </source>
</evidence>
<dbReference type="AlphaFoldDB" id="D6Z4B2"/>
<dbReference type="InParanoid" id="D6Z4B2"/>
<proteinExistence type="inferred from homology"/>
<feature type="compositionally biased region" description="Acidic residues" evidence="10">
    <location>
        <begin position="104"/>
        <end position="115"/>
    </location>
</feature>
<name>D6Z4B2_DESAT</name>
<evidence type="ECO:0000256" key="6">
    <source>
        <dbReference type="ARBA" id="ARBA00023010"/>
    </source>
</evidence>
<keyword evidence="12" id="KW-1185">Reference proteome</keyword>
<dbReference type="Pfam" id="PF02416">
    <property type="entry name" value="TatA_B_E"/>
    <property type="match status" value="1"/>
</dbReference>
<evidence type="ECO:0000256" key="4">
    <source>
        <dbReference type="ARBA" id="ARBA00022927"/>
    </source>
</evidence>
<comment type="function">
    <text evidence="9">Part of the twin-arginine translocation (Tat) system that transports large folded proteins containing a characteristic twin-arginine motif in their signal peptide across membranes. TatA could form the protein-conducting channel of the Tat system.</text>
</comment>